<evidence type="ECO:0000256" key="1">
    <source>
        <dbReference type="ARBA" id="ARBA00004829"/>
    </source>
</evidence>
<evidence type="ECO:0000256" key="2">
    <source>
        <dbReference type="ARBA" id="ARBA00022746"/>
    </source>
</evidence>
<dbReference type="PANTHER" id="PTHR43734">
    <property type="entry name" value="PHYTOENE DESATURASE"/>
    <property type="match status" value="1"/>
</dbReference>
<keyword evidence="2 4" id="KW-0125">Carotenoid biosynthesis</keyword>
<dbReference type="InterPro" id="IPR014105">
    <property type="entry name" value="Carotenoid/retinoid_OxRdtase"/>
</dbReference>
<dbReference type="Gene3D" id="3.50.50.60">
    <property type="entry name" value="FAD/NAD(P)-binding domain"/>
    <property type="match status" value="2"/>
</dbReference>
<comment type="caution">
    <text evidence="8">The sequence shown here is derived from an EMBL/GenBank/DDBJ whole genome shotgun (WGS) entry which is preliminary data.</text>
</comment>
<evidence type="ECO:0000313" key="8">
    <source>
        <dbReference type="EMBL" id="MFC6152105.1"/>
    </source>
</evidence>
<evidence type="ECO:0000256" key="6">
    <source>
        <dbReference type="SAM" id="Phobius"/>
    </source>
</evidence>
<keyword evidence="6" id="KW-1133">Transmembrane helix</keyword>
<reference evidence="9" key="1">
    <citation type="journal article" date="2019" name="Int. J. Syst. Evol. Microbiol.">
        <title>The Global Catalogue of Microorganisms (GCM) 10K type strain sequencing project: providing services to taxonomists for standard genome sequencing and annotation.</title>
        <authorList>
            <consortium name="The Broad Institute Genomics Platform"/>
            <consortium name="The Broad Institute Genome Sequencing Center for Infectious Disease"/>
            <person name="Wu L."/>
            <person name="Ma J."/>
        </authorList>
    </citation>
    <scope>NUCLEOTIDE SEQUENCE [LARGE SCALE GENOMIC DNA]</scope>
    <source>
        <strain evidence="9">DFY28</strain>
    </source>
</reference>
<feature type="domain" description="Amine oxidase" evidence="7">
    <location>
        <begin position="28"/>
        <end position="524"/>
    </location>
</feature>
<dbReference type="SUPFAM" id="SSF51905">
    <property type="entry name" value="FAD/NAD(P)-binding domain"/>
    <property type="match status" value="1"/>
</dbReference>
<evidence type="ECO:0000313" key="9">
    <source>
        <dbReference type="Proteomes" id="UP001596098"/>
    </source>
</evidence>
<organism evidence="8 9">
    <name type="scientific">Nocardioides yefusunii</name>
    <dbReference type="NCBI Taxonomy" id="2500546"/>
    <lineage>
        <taxon>Bacteria</taxon>
        <taxon>Bacillati</taxon>
        <taxon>Actinomycetota</taxon>
        <taxon>Actinomycetes</taxon>
        <taxon>Propionibacteriales</taxon>
        <taxon>Nocardioidaceae</taxon>
        <taxon>Nocardioides</taxon>
    </lineage>
</organism>
<evidence type="ECO:0000256" key="3">
    <source>
        <dbReference type="ARBA" id="ARBA00023002"/>
    </source>
</evidence>
<dbReference type="PANTHER" id="PTHR43734:SF1">
    <property type="entry name" value="PHYTOENE DESATURASE"/>
    <property type="match status" value="1"/>
</dbReference>
<dbReference type="GO" id="GO:0016491">
    <property type="term" value="F:oxidoreductase activity"/>
    <property type="evidence" value="ECO:0007669"/>
    <property type="project" value="UniProtKB-KW"/>
</dbReference>
<evidence type="ECO:0000256" key="4">
    <source>
        <dbReference type="RuleBase" id="RU362075"/>
    </source>
</evidence>
<feature type="region of interest" description="Disordered" evidence="5">
    <location>
        <begin position="539"/>
        <end position="564"/>
    </location>
</feature>
<accession>A0ABW1QW31</accession>
<protein>
    <submittedName>
        <fullName evidence="8">Phytoene desaturase family protein</fullName>
        <ecNumber evidence="8">1.-.-.-</ecNumber>
    </submittedName>
</protein>
<name>A0ABW1QW31_9ACTN</name>
<dbReference type="Proteomes" id="UP001596098">
    <property type="component" value="Unassembled WGS sequence"/>
</dbReference>
<feature type="transmembrane region" description="Helical" evidence="6">
    <location>
        <begin position="21"/>
        <end position="39"/>
    </location>
</feature>
<keyword evidence="6" id="KW-0812">Transmembrane</keyword>
<evidence type="ECO:0000259" key="7">
    <source>
        <dbReference type="Pfam" id="PF01593"/>
    </source>
</evidence>
<proteinExistence type="inferred from homology"/>
<sequence length="564" mass="60328">MSRRTTPLRRPRHDVTGARSAVVIGGGVAGLATAALLAADGLEVELLEQRDELGGRAGSWEKDGFRFDTGPSWYLMPEVFDHFYKLLGTSAAEQLDLTVLDPGYRVYYQDHDAPLETRVSRGDNVAVFDAVEPGAGAALEKYLDAAEETYRLAIEHFLYTSFEHVGDVVNADVLRHAKTLAPMLLRSLKSYVGSQFSDERLRQVLGYPAVFLGGAPERIPALYSLMSRMDLDDGVLYPQGGFAAFVDTLVALAQANGVVIQTGATATAITTTAGENGSATPSVTGVRWTDDSGRQVWSPADLVVGAADLHHVETQLLPAALQSYPASYWEKQDPGPGAVLLYLGVQGELPELTHHTMFFTTDWQTNFDGVLGDRRGRNKYVPTPASSYVCKPSATDAGVAPEGHENVFVLVPVPADVTLGRGGEDGAGDPEVEKIADAAIAQIAEWAGVPDLAERIVVRRTVGPGDFAADLNAWSGTMLGPGHRLSQSAFFRTKNASRKVDGLLYAGCSTLPGIGLPMCLISAELVLKRVRGDRRGGALPEPFAHCPEMPSRGTDVPENAGVEA</sequence>
<dbReference type="Pfam" id="PF01593">
    <property type="entry name" value="Amino_oxidase"/>
    <property type="match status" value="1"/>
</dbReference>
<comment type="pathway">
    <text evidence="1 4">Carotenoid biosynthesis.</text>
</comment>
<dbReference type="InterPro" id="IPR036188">
    <property type="entry name" value="FAD/NAD-bd_sf"/>
</dbReference>
<dbReference type="RefSeq" id="WP_164878792.1">
    <property type="nucleotide sequence ID" value="NZ_CP034929.1"/>
</dbReference>
<dbReference type="EC" id="1.-.-.-" evidence="8"/>
<gene>
    <name evidence="8" type="primary">crtI</name>
    <name evidence="8" type="ORF">ACFPWU_00285</name>
</gene>
<comment type="similarity">
    <text evidence="4">Belongs to the carotenoid/retinoid oxidoreductase family.</text>
</comment>
<dbReference type="NCBIfam" id="TIGR02734">
    <property type="entry name" value="crtI_fam"/>
    <property type="match status" value="1"/>
</dbReference>
<dbReference type="EMBL" id="JBHSQI010000001">
    <property type="protein sequence ID" value="MFC6152105.1"/>
    <property type="molecule type" value="Genomic_DNA"/>
</dbReference>
<evidence type="ECO:0000256" key="5">
    <source>
        <dbReference type="SAM" id="MobiDB-lite"/>
    </source>
</evidence>
<keyword evidence="6" id="KW-0472">Membrane</keyword>
<dbReference type="InterPro" id="IPR002937">
    <property type="entry name" value="Amino_oxidase"/>
</dbReference>
<keyword evidence="9" id="KW-1185">Reference proteome</keyword>
<keyword evidence="3 4" id="KW-0560">Oxidoreductase</keyword>